<sequence>MRGASAPPPPALRRPTPAPAPAAPRRPDPADLAMVVAASDSLVHAQFRPLREQRPAGPRPDPAAVTLLAQLDRVDDNLRGLRHSLRPR</sequence>
<dbReference type="AlphaFoldDB" id="A0A2T0S4N1"/>
<accession>A0A2T0S4N1</accession>
<reference evidence="2 3" key="1">
    <citation type="submission" date="2018-03" db="EMBL/GenBank/DDBJ databases">
        <title>Genomic Encyclopedia of Archaeal and Bacterial Type Strains, Phase II (KMG-II): from individual species to whole genera.</title>
        <authorList>
            <person name="Goeker M."/>
        </authorList>
    </citation>
    <scope>NUCLEOTIDE SEQUENCE [LARGE SCALE GENOMIC DNA]</scope>
    <source>
        <strain evidence="2 3">DSM 45348</strain>
    </source>
</reference>
<proteinExistence type="predicted"/>
<protein>
    <submittedName>
        <fullName evidence="2">Uncharacterized protein</fullName>
    </submittedName>
</protein>
<dbReference type="Proteomes" id="UP000239209">
    <property type="component" value="Unassembled WGS sequence"/>
</dbReference>
<name>A0A2T0S4N1_9ACTN</name>
<gene>
    <name evidence="2" type="ORF">CLV70_10845</name>
</gene>
<keyword evidence="3" id="KW-1185">Reference proteome</keyword>
<evidence type="ECO:0000256" key="1">
    <source>
        <dbReference type="SAM" id="MobiDB-lite"/>
    </source>
</evidence>
<evidence type="ECO:0000313" key="2">
    <source>
        <dbReference type="EMBL" id="PRY28253.1"/>
    </source>
</evidence>
<feature type="compositionally biased region" description="Pro residues" evidence="1">
    <location>
        <begin position="1"/>
        <end position="24"/>
    </location>
</feature>
<dbReference type="EMBL" id="PVZG01000008">
    <property type="protein sequence ID" value="PRY28253.1"/>
    <property type="molecule type" value="Genomic_DNA"/>
</dbReference>
<feature type="region of interest" description="Disordered" evidence="1">
    <location>
        <begin position="1"/>
        <end position="29"/>
    </location>
</feature>
<comment type="caution">
    <text evidence="2">The sequence shown here is derived from an EMBL/GenBank/DDBJ whole genome shotgun (WGS) entry which is preliminary data.</text>
</comment>
<organism evidence="2 3">
    <name type="scientific">Pseudosporangium ferrugineum</name>
    <dbReference type="NCBI Taxonomy" id="439699"/>
    <lineage>
        <taxon>Bacteria</taxon>
        <taxon>Bacillati</taxon>
        <taxon>Actinomycetota</taxon>
        <taxon>Actinomycetes</taxon>
        <taxon>Micromonosporales</taxon>
        <taxon>Micromonosporaceae</taxon>
        <taxon>Pseudosporangium</taxon>
    </lineage>
</organism>
<evidence type="ECO:0000313" key="3">
    <source>
        <dbReference type="Proteomes" id="UP000239209"/>
    </source>
</evidence>